<gene>
    <name evidence="2" type="ORF">ACHAWO_011071</name>
</gene>
<accession>A0ABD3NWM7</accession>
<evidence type="ECO:0000313" key="2">
    <source>
        <dbReference type="EMBL" id="KAL3779861.1"/>
    </source>
</evidence>
<dbReference type="Proteomes" id="UP001530400">
    <property type="component" value="Unassembled WGS sequence"/>
</dbReference>
<feature type="region of interest" description="Disordered" evidence="1">
    <location>
        <begin position="115"/>
        <end position="139"/>
    </location>
</feature>
<feature type="compositionally biased region" description="Polar residues" evidence="1">
    <location>
        <begin position="42"/>
        <end position="73"/>
    </location>
</feature>
<dbReference type="EMBL" id="JALLPJ020000915">
    <property type="protein sequence ID" value="KAL3779861.1"/>
    <property type="molecule type" value="Genomic_DNA"/>
</dbReference>
<sequence>MLSSTTLRLTRSAAPLAPSLSAAASARSASSLSELFDTSLRLSSTCHPPSTQTSRASIHTKRSSITTTTPSRHFSSKSNKPTESSSSPSIKPSGNTQHETWVEFQKSITVTGFETGQTTKVTTRTKKRGGSIERKRREREAELDAALKGNAFDITTLKGGEFPPLRYSEEETQKLLEEAYANIPPRAGKRGTRALKREKRRWFVKEMYDVKKRVERMAEHERRMETRHGISVEIFEIQSSAEEVRSRDREYQNMVLEKWALMNGYAKKGSEGLVEQNE</sequence>
<reference evidence="2 3" key="1">
    <citation type="submission" date="2024-10" db="EMBL/GenBank/DDBJ databases">
        <title>Updated reference genomes for cyclostephanoid diatoms.</title>
        <authorList>
            <person name="Roberts W.R."/>
            <person name="Alverson A.J."/>
        </authorList>
    </citation>
    <scope>NUCLEOTIDE SEQUENCE [LARGE SCALE GENOMIC DNA]</scope>
    <source>
        <strain evidence="2 3">AJA010-31</strain>
    </source>
</reference>
<dbReference type="AlphaFoldDB" id="A0ABD3NWM7"/>
<feature type="compositionally biased region" description="Basic and acidic residues" evidence="1">
    <location>
        <begin position="130"/>
        <end position="139"/>
    </location>
</feature>
<proteinExistence type="predicted"/>
<comment type="caution">
    <text evidence="2">The sequence shown here is derived from an EMBL/GenBank/DDBJ whole genome shotgun (WGS) entry which is preliminary data.</text>
</comment>
<feature type="compositionally biased region" description="Low complexity" evidence="1">
    <location>
        <begin position="76"/>
        <end position="93"/>
    </location>
</feature>
<evidence type="ECO:0000313" key="3">
    <source>
        <dbReference type="Proteomes" id="UP001530400"/>
    </source>
</evidence>
<organism evidence="2 3">
    <name type="scientific">Cyclotella atomus</name>
    <dbReference type="NCBI Taxonomy" id="382360"/>
    <lineage>
        <taxon>Eukaryota</taxon>
        <taxon>Sar</taxon>
        <taxon>Stramenopiles</taxon>
        <taxon>Ochrophyta</taxon>
        <taxon>Bacillariophyta</taxon>
        <taxon>Coscinodiscophyceae</taxon>
        <taxon>Thalassiosirophycidae</taxon>
        <taxon>Stephanodiscales</taxon>
        <taxon>Stephanodiscaceae</taxon>
        <taxon>Cyclotella</taxon>
    </lineage>
</organism>
<feature type="region of interest" description="Disordered" evidence="1">
    <location>
        <begin position="42"/>
        <end position="97"/>
    </location>
</feature>
<name>A0ABD3NWM7_9STRA</name>
<protein>
    <submittedName>
        <fullName evidence="2">Uncharacterized protein</fullName>
    </submittedName>
</protein>
<keyword evidence="3" id="KW-1185">Reference proteome</keyword>
<evidence type="ECO:0000256" key="1">
    <source>
        <dbReference type="SAM" id="MobiDB-lite"/>
    </source>
</evidence>